<dbReference type="EMBL" id="BMAV01026974">
    <property type="protein sequence ID" value="GFS54975.1"/>
    <property type="molecule type" value="Genomic_DNA"/>
</dbReference>
<reference evidence="1" key="1">
    <citation type="submission" date="2020-08" db="EMBL/GenBank/DDBJ databases">
        <title>Multicomponent nature underlies the extraordinary mechanical properties of spider dragline silk.</title>
        <authorList>
            <person name="Kono N."/>
            <person name="Nakamura H."/>
            <person name="Mori M."/>
            <person name="Yoshida Y."/>
            <person name="Ohtoshi R."/>
            <person name="Malay A.D."/>
            <person name="Moran D.A.P."/>
            <person name="Tomita M."/>
            <person name="Numata K."/>
            <person name="Arakawa K."/>
        </authorList>
    </citation>
    <scope>NUCLEOTIDE SEQUENCE</scope>
</reference>
<name>A0A8X6MHY3_9ARAC</name>
<protein>
    <submittedName>
        <fullName evidence="1">Uncharacterized protein</fullName>
    </submittedName>
</protein>
<keyword evidence="2" id="KW-1185">Reference proteome</keyword>
<evidence type="ECO:0000313" key="1">
    <source>
        <dbReference type="EMBL" id="GFS54975.1"/>
    </source>
</evidence>
<proteinExistence type="predicted"/>
<gene>
    <name evidence="1" type="ORF">TNIN_244151</name>
</gene>
<organism evidence="1 2">
    <name type="scientific">Trichonephila inaurata madagascariensis</name>
    <dbReference type="NCBI Taxonomy" id="2747483"/>
    <lineage>
        <taxon>Eukaryota</taxon>
        <taxon>Metazoa</taxon>
        <taxon>Ecdysozoa</taxon>
        <taxon>Arthropoda</taxon>
        <taxon>Chelicerata</taxon>
        <taxon>Arachnida</taxon>
        <taxon>Araneae</taxon>
        <taxon>Araneomorphae</taxon>
        <taxon>Entelegynae</taxon>
        <taxon>Araneoidea</taxon>
        <taxon>Nephilidae</taxon>
        <taxon>Trichonephila</taxon>
        <taxon>Trichonephila inaurata</taxon>
    </lineage>
</organism>
<comment type="caution">
    <text evidence="1">The sequence shown here is derived from an EMBL/GenBank/DDBJ whole genome shotgun (WGS) entry which is preliminary data.</text>
</comment>
<dbReference type="Proteomes" id="UP000886998">
    <property type="component" value="Unassembled WGS sequence"/>
</dbReference>
<sequence length="157" mass="18007">MTNGDSPKTIYPRYFCPGIPRINIPGGADETRIFLLTQEDGLGANLSCLIGMREGEELYSSMHGTYYTFCEPSSRPCIYSVQTTYRRQLMYEPNRRCQPSSFGRPCVFLALFRCPLLPLYAAAWTQYARHQLRSDLRSEVCIRVTKMKRPMNALLSD</sequence>
<evidence type="ECO:0000313" key="2">
    <source>
        <dbReference type="Proteomes" id="UP000886998"/>
    </source>
</evidence>
<accession>A0A8X6MHY3</accession>
<dbReference type="AlphaFoldDB" id="A0A8X6MHY3"/>